<keyword evidence="3" id="KW-1185">Reference proteome</keyword>
<keyword evidence="1" id="KW-0472">Membrane</keyword>
<name>A0A2T9Y620_9FUNG</name>
<comment type="caution">
    <text evidence="2">The sequence shown here is derived from an EMBL/GenBank/DDBJ whole genome shotgun (WGS) entry which is preliminary data.</text>
</comment>
<dbReference type="EMBL" id="MBFR01000447">
    <property type="protein sequence ID" value="PVU87786.1"/>
    <property type="molecule type" value="Genomic_DNA"/>
</dbReference>
<reference evidence="2 3" key="1">
    <citation type="journal article" date="2018" name="MBio">
        <title>Comparative Genomics Reveals the Core Gene Toolbox for the Fungus-Insect Symbiosis.</title>
        <authorList>
            <person name="Wang Y."/>
            <person name="Stata M."/>
            <person name="Wang W."/>
            <person name="Stajich J.E."/>
            <person name="White M.M."/>
            <person name="Moncalvo J.M."/>
        </authorList>
    </citation>
    <scope>NUCLEOTIDE SEQUENCE [LARGE SCALE GENOMIC DNA]</scope>
    <source>
        <strain evidence="2 3">SWE-8-4</strain>
    </source>
</reference>
<proteinExistence type="predicted"/>
<evidence type="ECO:0000256" key="1">
    <source>
        <dbReference type="SAM" id="Phobius"/>
    </source>
</evidence>
<accession>A0A2T9Y620</accession>
<feature type="transmembrane region" description="Helical" evidence="1">
    <location>
        <begin position="331"/>
        <end position="353"/>
    </location>
</feature>
<dbReference type="AlphaFoldDB" id="A0A2T9Y620"/>
<evidence type="ECO:0000313" key="2">
    <source>
        <dbReference type="EMBL" id="PVU87786.1"/>
    </source>
</evidence>
<keyword evidence="1" id="KW-1133">Transmembrane helix</keyword>
<dbReference type="OrthoDB" id="1932925at2759"/>
<evidence type="ECO:0000313" key="3">
    <source>
        <dbReference type="Proteomes" id="UP000245383"/>
    </source>
</evidence>
<gene>
    <name evidence="2" type="ORF">BB561_006182</name>
</gene>
<sequence>MISTRFFKKRVLKNIYTIGLVLLTIFILLSFAKTSNRIADFGTCRAPFESGNWLNDPNDSKLWAPQSCVLKRFEQKDLQKCYKDHQVIFIGDYSIKSKYQNFISRLENKYVNTTKKVDMLNLNAIEAKTLDSIDLKYHYDPFLNGTEITAILKYLKNAKRANTIKGKKSLTDNNIMKKFEERKKYILILGVGDFYLNNTFDSNEILKWKKTIDNIIDIYASTQNSISSPIKLVISPIIPVTRNHLLTAKYDSKYFSTINGMNIYLKKYNKVIFIPLSWANMIHSDINTFGINSGYNFDLESYLMDILHNQNCNKLKDIQQYPFMHYCCSNYPFPSIFAFLLILMLFVFVPTVFMLKKYTVVIFGCVVTYMTLSKKYMLTRIFESFNTELTKNINTNNKNSGGINKNETTEANSSNTRETLLNNFFDQTNNDTSTTNITSVASVSTDILETTIITKNHVLKFSVILILCIIINMLFY</sequence>
<keyword evidence="1" id="KW-0812">Transmembrane</keyword>
<feature type="transmembrane region" description="Helical" evidence="1">
    <location>
        <begin position="458"/>
        <end position="475"/>
    </location>
</feature>
<organism evidence="2 3">
    <name type="scientific">Smittium simulii</name>
    <dbReference type="NCBI Taxonomy" id="133385"/>
    <lineage>
        <taxon>Eukaryota</taxon>
        <taxon>Fungi</taxon>
        <taxon>Fungi incertae sedis</taxon>
        <taxon>Zoopagomycota</taxon>
        <taxon>Kickxellomycotina</taxon>
        <taxon>Harpellomycetes</taxon>
        <taxon>Harpellales</taxon>
        <taxon>Legeriomycetaceae</taxon>
        <taxon>Smittium</taxon>
    </lineage>
</organism>
<evidence type="ECO:0008006" key="4">
    <source>
        <dbReference type="Google" id="ProtNLM"/>
    </source>
</evidence>
<dbReference type="Proteomes" id="UP000245383">
    <property type="component" value="Unassembled WGS sequence"/>
</dbReference>
<protein>
    <recommendedName>
        <fullName evidence="4">Cas1p 10 TM acyl transferase domain-containing protein</fullName>
    </recommendedName>
</protein>